<reference evidence="2 3" key="1">
    <citation type="submission" date="2023-09" db="EMBL/GenBank/DDBJ databases">
        <title>Complete Genome and Methylome dissection of Bacillus brevis NEB573 original source of BbsI restriction endonuclease.</title>
        <authorList>
            <person name="Fomenkov A."/>
            <person name="Roberts R.D."/>
        </authorList>
    </citation>
    <scope>NUCLEOTIDE SEQUENCE [LARGE SCALE GENOMIC DNA]</scope>
    <source>
        <strain evidence="2 3">NEB573</strain>
        <plasmid evidence="2 3">pBbsI</plasmid>
    </source>
</reference>
<gene>
    <name evidence="2" type="ORF">RGB73_30105</name>
</gene>
<geneLocation type="plasmid" evidence="2 3">
    <name>pBbsI</name>
</geneLocation>
<feature type="transmembrane region" description="Helical" evidence="1">
    <location>
        <begin position="15"/>
        <end position="35"/>
    </location>
</feature>
<dbReference type="RefSeq" id="WP_310774708.1">
    <property type="nucleotide sequence ID" value="NZ_CP134052.1"/>
</dbReference>
<feature type="transmembrane region" description="Helical" evidence="1">
    <location>
        <begin position="41"/>
        <end position="58"/>
    </location>
</feature>
<keyword evidence="3" id="KW-1185">Reference proteome</keyword>
<evidence type="ECO:0000256" key="1">
    <source>
        <dbReference type="SAM" id="Phobius"/>
    </source>
</evidence>
<keyword evidence="2" id="KW-0614">Plasmid</keyword>
<name>A0ABY9TCS2_BREBE</name>
<accession>A0ABY9TCS2</accession>
<evidence type="ECO:0000313" key="3">
    <source>
        <dbReference type="Proteomes" id="UP001256827"/>
    </source>
</evidence>
<sequence>MNKVIRFMEKHEKPINLASKLIATVGIVWICFTQQDKINPFFLSALTLPVYFGIIYITDRMRAAN</sequence>
<keyword evidence="1" id="KW-0472">Membrane</keyword>
<dbReference type="EMBL" id="CP134052">
    <property type="protein sequence ID" value="WNC17910.1"/>
    <property type="molecule type" value="Genomic_DNA"/>
</dbReference>
<proteinExistence type="predicted"/>
<evidence type="ECO:0000313" key="2">
    <source>
        <dbReference type="EMBL" id="WNC17910.1"/>
    </source>
</evidence>
<keyword evidence="1" id="KW-0812">Transmembrane</keyword>
<keyword evidence="1" id="KW-1133">Transmembrane helix</keyword>
<organism evidence="2 3">
    <name type="scientific">Brevibacillus brevis</name>
    <name type="common">Bacillus brevis</name>
    <dbReference type="NCBI Taxonomy" id="1393"/>
    <lineage>
        <taxon>Bacteria</taxon>
        <taxon>Bacillati</taxon>
        <taxon>Bacillota</taxon>
        <taxon>Bacilli</taxon>
        <taxon>Bacillales</taxon>
        <taxon>Paenibacillaceae</taxon>
        <taxon>Brevibacillus</taxon>
    </lineage>
</organism>
<dbReference type="Proteomes" id="UP001256827">
    <property type="component" value="Plasmid pBbsI"/>
</dbReference>
<protein>
    <submittedName>
        <fullName evidence="2">Uncharacterized protein</fullName>
    </submittedName>
</protein>